<dbReference type="Proteomes" id="UP000055024">
    <property type="component" value="Unassembled WGS sequence"/>
</dbReference>
<protein>
    <submittedName>
        <fullName evidence="1">Uncharacterized protein</fullName>
    </submittedName>
</protein>
<name>A0A0V1I5M3_9BILA</name>
<organism evidence="1 2">
    <name type="scientific">Trichinella zimbabwensis</name>
    <dbReference type="NCBI Taxonomy" id="268475"/>
    <lineage>
        <taxon>Eukaryota</taxon>
        <taxon>Metazoa</taxon>
        <taxon>Ecdysozoa</taxon>
        <taxon>Nematoda</taxon>
        <taxon>Enoplea</taxon>
        <taxon>Dorylaimia</taxon>
        <taxon>Trichinellida</taxon>
        <taxon>Trichinellidae</taxon>
        <taxon>Trichinella</taxon>
    </lineage>
</organism>
<accession>A0A0V1I5M3</accession>
<gene>
    <name evidence="1" type="ORF">T11_3866</name>
</gene>
<comment type="caution">
    <text evidence="1">The sequence shown here is derived from an EMBL/GenBank/DDBJ whole genome shotgun (WGS) entry which is preliminary data.</text>
</comment>
<proteinExistence type="predicted"/>
<evidence type="ECO:0000313" key="1">
    <source>
        <dbReference type="EMBL" id="KRZ17824.1"/>
    </source>
</evidence>
<reference evidence="1 2" key="1">
    <citation type="submission" date="2015-01" db="EMBL/GenBank/DDBJ databases">
        <title>Evolution of Trichinella species and genotypes.</title>
        <authorList>
            <person name="Korhonen P.K."/>
            <person name="Edoardo P."/>
            <person name="Giuseppe L.R."/>
            <person name="Gasser R.B."/>
        </authorList>
    </citation>
    <scope>NUCLEOTIDE SEQUENCE [LARGE SCALE GENOMIC DNA]</scope>
    <source>
        <strain evidence="1">ISS1029</strain>
    </source>
</reference>
<keyword evidence="2" id="KW-1185">Reference proteome</keyword>
<dbReference type="AlphaFoldDB" id="A0A0V1I5M3"/>
<dbReference type="EMBL" id="JYDP01000005">
    <property type="protein sequence ID" value="KRZ17824.1"/>
    <property type="molecule type" value="Genomic_DNA"/>
</dbReference>
<sequence>MPRSNFLSFLRKNGNISLRKGWTNCAQNAAAARIEAQLLASEEIYRRVDALHEDHEVSLDDEERKCAMVD</sequence>
<evidence type="ECO:0000313" key="2">
    <source>
        <dbReference type="Proteomes" id="UP000055024"/>
    </source>
</evidence>